<organism evidence="1 2">
    <name type="scientific">Terrabacter aeriphilus</name>
    <dbReference type="NCBI Taxonomy" id="515662"/>
    <lineage>
        <taxon>Bacteria</taxon>
        <taxon>Bacillati</taxon>
        <taxon>Actinomycetota</taxon>
        <taxon>Actinomycetes</taxon>
        <taxon>Micrococcales</taxon>
        <taxon>Intrasporangiaceae</taxon>
        <taxon>Terrabacter</taxon>
    </lineage>
</organism>
<dbReference type="RefSeq" id="WP_345506681.1">
    <property type="nucleotide sequence ID" value="NZ_BAABIW010000009.1"/>
</dbReference>
<reference evidence="2" key="1">
    <citation type="journal article" date="2019" name="Int. J. Syst. Evol. Microbiol.">
        <title>The Global Catalogue of Microorganisms (GCM) 10K type strain sequencing project: providing services to taxonomists for standard genome sequencing and annotation.</title>
        <authorList>
            <consortium name="The Broad Institute Genomics Platform"/>
            <consortium name="The Broad Institute Genome Sequencing Center for Infectious Disease"/>
            <person name="Wu L."/>
            <person name="Ma J."/>
        </authorList>
    </citation>
    <scope>NUCLEOTIDE SEQUENCE [LARGE SCALE GENOMIC DNA]</scope>
    <source>
        <strain evidence="2">JCM 17687</strain>
    </source>
</reference>
<evidence type="ECO:0000313" key="1">
    <source>
        <dbReference type="EMBL" id="GAA5022806.1"/>
    </source>
</evidence>
<sequence length="255" mass="28248">MSQQSGPSGVFIHGSCVCRDTVEYFDPERLKLVGYVARQSLISSFGPKSEGWNDLDPGLDSPFQSQAVRGDLSASLVASLRASHDLIDVVWMDLVDERNGVLVSADGSVLTNSMEFSRSGLGEKIAPDHVHVKFATDEHFKMWSAAVNELLVFLDGLGLRDKLLALQHDWAVRSVEGDVFPFGGSKLDPSRVNDLSRRYFDFLRDQSVSLLEVPAELCVTTRAHRWGIAPYHYSAAFYEYVTEELVKRLGGGGDY</sequence>
<dbReference type="Pfam" id="PF19786">
    <property type="entry name" value="DUF6270"/>
    <property type="match status" value="1"/>
</dbReference>
<dbReference type="Proteomes" id="UP001500427">
    <property type="component" value="Unassembled WGS sequence"/>
</dbReference>
<dbReference type="EMBL" id="BAABIW010000009">
    <property type="protein sequence ID" value="GAA5022806.1"/>
    <property type="molecule type" value="Genomic_DNA"/>
</dbReference>
<accession>A0ABP9J741</accession>
<name>A0ABP9J741_9MICO</name>
<protein>
    <submittedName>
        <fullName evidence="1">DUF6270 domain-containing protein</fullName>
    </submittedName>
</protein>
<gene>
    <name evidence="1" type="ORF">GCM10023258_13440</name>
</gene>
<proteinExistence type="predicted"/>
<comment type="caution">
    <text evidence="1">The sequence shown here is derived from an EMBL/GenBank/DDBJ whole genome shotgun (WGS) entry which is preliminary data.</text>
</comment>
<keyword evidence="2" id="KW-1185">Reference proteome</keyword>
<evidence type="ECO:0000313" key="2">
    <source>
        <dbReference type="Proteomes" id="UP001500427"/>
    </source>
</evidence>
<dbReference type="InterPro" id="IPR046237">
    <property type="entry name" value="DUF6270"/>
</dbReference>